<name>A0A1J4J228_9EUKA</name>
<dbReference type="PROSITE" id="PS50011">
    <property type="entry name" value="PROTEIN_KINASE_DOM"/>
    <property type="match status" value="1"/>
</dbReference>
<keyword evidence="5" id="KW-1185">Reference proteome</keyword>
<dbReference type="GO" id="GO:0005524">
    <property type="term" value="F:ATP binding"/>
    <property type="evidence" value="ECO:0007669"/>
    <property type="project" value="UniProtKB-KW"/>
</dbReference>
<protein>
    <recommendedName>
        <fullName evidence="3">Protein kinase domain-containing protein</fullName>
    </recommendedName>
</protein>
<evidence type="ECO:0000256" key="2">
    <source>
        <dbReference type="ARBA" id="ARBA00022840"/>
    </source>
</evidence>
<evidence type="ECO:0000313" key="5">
    <source>
        <dbReference type="Proteomes" id="UP000179807"/>
    </source>
</evidence>
<comment type="caution">
    <text evidence="4">The sequence shown here is derived from an EMBL/GenBank/DDBJ whole genome shotgun (WGS) entry which is preliminary data.</text>
</comment>
<dbReference type="GO" id="GO:0004672">
    <property type="term" value="F:protein kinase activity"/>
    <property type="evidence" value="ECO:0007669"/>
    <property type="project" value="InterPro"/>
</dbReference>
<dbReference type="InterPro" id="IPR001245">
    <property type="entry name" value="Ser-Thr/Tyr_kinase_cat_dom"/>
</dbReference>
<sequence length="918" mass="109486">MSYHGELKLIDGSDFFILVYPNSECSGNSRFQTFSTKIKNNSLHKTKKIDYQSDKTQNTTKSNELRFFVDYQKDIDQEKYRNEVVIKFPGISLLHLLNYFKAKKKKIDNNLKQKWIYSIAKALSILHQHNYYFLNLSHFNVFIDHQFQLKLCYHLAYTEKDLFNQNHTFSDPHVIFYPPEYFQHPSNKSLTDKEKERYDVYSFGLLANEILSEKILNIEKLSKVEIQQLIESETFPQIIKSPLKQTLKKCVCKTSSERPTMLDIVKDLEIAFLEFINIDEYQHFIHFHGNDQGNDDKNETVNENNQNKTKCDKEVSVNDNLIDNKSENKERNKEEYFSLRNIYLFYQKHFDIYSFYKYQSQDIFHCYDEKYRYFHHFIRYHSFQRNQNHNHFFIYFIAVLLNLSNTTYSQSLQNCEFSIGHCNSSIIQHLQFDRETFIISQFIESNQGCQTSNLKIAESQKQNFLKYQKYILFPNYIYDDFDEDDIKYSKEKSHLYFPLAFPLSIFFDSNGKFLCELAINVLTKWFICLCRSILFLFQLGYYYQKLSFNNIFINHHFELRLIFHEMFLQNNLNSNKTEYFQTSIQQIIQLFKILVPSETNHRKAFEGKLCQINDSFSTLDVFDYDQFLKFVNNENLLPNKNIYHVSLYEIYQLSLAKKMNEIFHFSLIIAALSKIYKKEISSKRKQIEEFGGKLNLTSQEMLITLLILPYFCQTERQQTSINTNTEKNTNNYSNINTKINIDTNTNTYININKTNPELINDLKYFARLYIESRKSEFLPFDVFLKLISNKSFITCENSYKIAHPSPTNFLFNNFAKHELLITDGKSERQKLFTQKKVFTFNRIDKRLLTTMINKILFDLCSTDNPNTIYHIKLNNQKDSPFGDRARNKKVIDEIRKFPELDFEIAQDGEIKVFLNKSD</sequence>
<organism evidence="4 5">
    <name type="scientific">Tritrichomonas foetus</name>
    <dbReference type="NCBI Taxonomy" id="1144522"/>
    <lineage>
        <taxon>Eukaryota</taxon>
        <taxon>Metamonada</taxon>
        <taxon>Parabasalia</taxon>
        <taxon>Tritrichomonadida</taxon>
        <taxon>Tritrichomonadidae</taxon>
        <taxon>Tritrichomonas</taxon>
    </lineage>
</organism>
<dbReference type="PANTHER" id="PTHR44329">
    <property type="entry name" value="SERINE/THREONINE-PROTEIN KINASE TNNI3K-RELATED"/>
    <property type="match status" value="1"/>
</dbReference>
<feature type="domain" description="Protein kinase" evidence="3">
    <location>
        <begin position="5"/>
        <end position="273"/>
    </location>
</feature>
<dbReference type="Gene3D" id="1.10.510.10">
    <property type="entry name" value="Transferase(Phosphotransferase) domain 1"/>
    <property type="match status" value="1"/>
</dbReference>
<dbReference type="RefSeq" id="XP_068346563.1">
    <property type="nucleotide sequence ID" value="XM_068496274.1"/>
</dbReference>
<reference evidence="4" key="1">
    <citation type="submission" date="2016-10" db="EMBL/GenBank/DDBJ databases">
        <authorList>
            <person name="Benchimol M."/>
            <person name="Almeida L.G."/>
            <person name="Vasconcelos A.T."/>
            <person name="Perreira-Neves A."/>
            <person name="Rosa I.A."/>
            <person name="Tasca T."/>
            <person name="Bogo M.R."/>
            <person name="de Souza W."/>
        </authorList>
    </citation>
    <scope>NUCLEOTIDE SEQUENCE [LARGE SCALE GENOMIC DNA]</scope>
    <source>
        <strain evidence="4">K</strain>
    </source>
</reference>
<dbReference type="AlphaFoldDB" id="A0A1J4J228"/>
<dbReference type="GeneID" id="94830978"/>
<keyword evidence="1" id="KW-0547">Nucleotide-binding</keyword>
<dbReference type="InterPro" id="IPR051681">
    <property type="entry name" value="Ser/Thr_Kinases-Pseudokinases"/>
</dbReference>
<proteinExistence type="predicted"/>
<dbReference type="SUPFAM" id="SSF56112">
    <property type="entry name" value="Protein kinase-like (PK-like)"/>
    <property type="match status" value="1"/>
</dbReference>
<dbReference type="PANTHER" id="PTHR44329:SF298">
    <property type="entry name" value="MIXED LINEAGE KINASE DOMAIN-LIKE PROTEIN"/>
    <property type="match status" value="1"/>
</dbReference>
<gene>
    <name evidence="4" type="ORF">TRFO_11856</name>
</gene>
<dbReference type="Pfam" id="PF07714">
    <property type="entry name" value="PK_Tyr_Ser-Thr"/>
    <property type="match status" value="1"/>
</dbReference>
<evidence type="ECO:0000256" key="1">
    <source>
        <dbReference type="ARBA" id="ARBA00022741"/>
    </source>
</evidence>
<dbReference type="VEuPathDB" id="TrichDB:TRFO_11856"/>
<dbReference type="InterPro" id="IPR011009">
    <property type="entry name" value="Kinase-like_dom_sf"/>
</dbReference>
<accession>A0A1J4J228</accession>
<dbReference type="InterPro" id="IPR000719">
    <property type="entry name" value="Prot_kinase_dom"/>
</dbReference>
<keyword evidence="2" id="KW-0067">ATP-binding</keyword>
<dbReference type="Proteomes" id="UP000179807">
    <property type="component" value="Unassembled WGS sequence"/>
</dbReference>
<dbReference type="GO" id="GO:0097527">
    <property type="term" value="P:necroptotic signaling pathway"/>
    <property type="evidence" value="ECO:0007669"/>
    <property type="project" value="TreeGrafter"/>
</dbReference>
<evidence type="ECO:0000313" key="4">
    <source>
        <dbReference type="EMBL" id="OHS93426.1"/>
    </source>
</evidence>
<evidence type="ECO:0000259" key="3">
    <source>
        <dbReference type="PROSITE" id="PS50011"/>
    </source>
</evidence>
<dbReference type="EMBL" id="MLAK01001404">
    <property type="protein sequence ID" value="OHS93426.1"/>
    <property type="molecule type" value="Genomic_DNA"/>
</dbReference>